<accession>A0A8B8BAF6</accession>
<dbReference type="GO" id="GO:0005576">
    <property type="term" value="C:extracellular region"/>
    <property type="evidence" value="ECO:0007669"/>
    <property type="project" value="UniProtKB-SubCell"/>
</dbReference>
<evidence type="ECO:0000256" key="4">
    <source>
        <dbReference type="SAM" id="Coils"/>
    </source>
</evidence>
<dbReference type="InterPro" id="IPR001073">
    <property type="entry name" value="C1q_dom"/>
</dbReference>
<feature type="domain" description="C1q" evidence="6">
    <location>
        <begin position="114"/>
        <end position="251"/>
    </location>
</feature>
<keyword evidence="3 5" id="KW-0732">Signal</keyword>
<evidence type="ECO:0000256" key="5">
    <source>
        <dbReference type="SAM" id="SignalP"/>
    </source>
</evidence>
<evidence type="ECO:0000256" key="2">
    <source>
        <dbReference type="ARBA" id="ARBA00022525"/>
    </source>
</evidence>
<keyword evidence="2" id="KW-0964">Secreted</keyword>
<reference evidence="8" key="1">
    <citation type="submission" date="2025-08" db="UniProtKB">
        <authorList>
            <consortium name="RefSeq"/>
        </authorList>
    </citation>
    <scope>IDENTIFICATION</scope>
    <source>
        <tissue evidence="8">Whole sample</tissue>
    </source>
</reference>
<evidence type="ECO:0000256" key="3">
    <source>
        <dbReference type="ARBA" id="ARBA00022729"/>
    </source>
</evidence>
<dbReference type="PRINTS" id="PR00007">
    <property type="entry name" value="COMPLEMNTC1Q"/>
</dbReference>
<organism evidence="7 8">
    <name type="scientific">Crassostrea virginica</name>
    <name type="common">Eastern oyster</name>
    <dbReference type="NCBI Taxonomy" id="6565"/>
    <lineage>
        <taxon>Eukaryota</taxon>
        <taxon>Metazoa</taxon>
        <taxon>Spiralia</taxon>
        <taxon>Lophotrochozoa</taxon>
        <taxon>Mollusca</taxon>
        <taxon>Bivalvia</taxon>
        <taxon>Autobranchia</taxon>
        <taxon>Pteriomorphia</taxon>
        <taxon>Ostreida</taxon>
        <taxon>Ostreoidea</taxon>
        <taxon>Ostreidae</taxon>
        <taxon>Crassostrea</taxon>
    </lineage>
</organism>
<sequence length="251" mass="27885">MKYTLVFCVILGIVECVLGITEDEIDRILETKMQKVIQKYDKKIALLEEKIHAQDVKIQNLEKKCSNPTMDAAEHGENASVQQVSLNRANDTGIHSKRQASSSQETLKRSFPTGTSGHVAFCAHMAASEHSPSLHHIILFDIVKTNIGSAYNKNSGMFTAPADGVYTFTWTIFSGYYSYVYTQIVVNSNAFDSMIVNSEEVGDMHSGTKLIVVSLTRGDVVYVRTDDTYLSHGDLYSGRVNGYSSFCGWKL</sequence>
<dbReference type="OrthoDB" id="6117751at2759"/>
<evidence type="ECO:0000256" key="1">
    <source>
        <dbReference type="ARBA" id="ARBA00004613"/>
    </source>
</evidence>
<feature type="chain" id="PRO_5034878173" evidence="5">
    <location>
        <begin position="20"/>
        <end position="251"/>
    </location>
</feature>
<dbReference type="InterPro" id="IPR050822">
    <property type="entry name" value="Cerebellin_Synaptic_Org"/>
</dbReference>
<dbReference type="RefSeq" id="XP_022300158.1">
    <property type="nucleotide sequence ID" value="XM_022444450.1"/>
</dbReference>
<dbReference type="Pfam" id="PF00386">
    <property type="entry name" value="C1q"/>
    <property type="match status" value="1"/>
</dbReference>
<dbReference type="PANTHER" id="PTHR22923:SF116">
    <property type="entry name" value="C1Q DOMAIN-CONTAINING PROTEIN"/>
    <property type="match status" value="1"/>
</dbReference>
<gene>
    <name evidence="8" type="primary">LOC111108506</name>
</gene>
<comment type="subcellular location">
    <subcellularLocation>
        <location evidence="1">Secreted</location>
    </subcellularLocation>
</comment>
<evidence type="ECO:0000259" key="6">
    <source>
        <dbReference type="PROSITE" id="PS50871"/>
    </source>
</evidence>
<dbReference type="SUPFAM" id="SSF49842">
    <property type="entry name" value="TNF-like"/>
    <property type="match status" value="1"/>
</dbReference>
<proteinExistence type="predicted"/>
<evidence type="ECO:0000313" key="8">
    <source>
        <dbReference type="RefSeq" id="XP_022300158.1"/>
    </source>
</evidence>
<dbReference type="GeneID" id="111108506"/>
<keyword evidence="7" id="KW-1185">Reference proteome</keyword>
<protein>
    <submittedName>
        <fullName evidence="8">Complement C1q-like protein 4 isoform X3</fullName>
    </submittedName>
</protein>
<feature type="coiled-coil region" evidence="4">
    <location>
        <begin position="37"/>
        <end position="64"/>
    </location>
</feature>
<dbReference type="Gene3D" id="2.60.120.40">
    <property type="match status" value="1"/>
</dbReference>
<dbReference type="AlphaFoldDB" id="A0A8B8BAF6"/>
<name>A0A8B8BAF6_CRAVI</name>
<dbReference type="PROSITE" id="PS50871">
    <property type="entry name" value="C1Q"/>
    <property type="match status" value="1"/>
</dbReference>
<dbReference type="InterPro" id="IPR008983">
    <property type="entry name" value="Tumour_necrosis_fac-like_dom"/>
</dbReference>
<dbReference type="Proteomes" id="UP000694844">
    <property type="component" value="Chromosome 8"/>
</dbReference>
<keyword evidence="4" id="KW-0175">Coiled coil</keyword>
<dbReference type="PANTHER" id="PTHR22923">
    <property type="entry name" value="CEREBELLIN-RELATED"/>
    <property type="match status" value="1"/>
</dbReference>
<feature type="signal peptide" evidence="5">
    <location>
        <begin position="1"/>
        <end position="19"/>
    </location>
</feature>
<evidence type="ECO:0000313" key="7">
    <source>
        <dbReference type="Proteomes" id="UP000694844"/>
    </source>
</evidence>
<dbReference type="SMART" id="SM00110">
    <property type="entry name" value="C1Q"/>
    <property type="match status" value="1"/>
</dbReference>